<dbReference type="GO" id="GO:0005739">
    <property type="term" value="C:mitochondrion"/>
    <property type="evidence" value="ECO:0007669"/>
    <property type="project" value="UniProtKB-SubCell"/>
</dbReference>
<dbReference type="FunCoup" id="A0A7R8YTN9">
    <property type="interactions" value="978"/>
</dbReference>
<keyword evidence="4" id="KW-0496">Mitochondrion</keyword>
<evidence type="ECO:0000256" key="7">
    <source>
        <dbReference type="SAM" id="MobiDB-lite"/>
    </source>
</evidence>
<protein>
    <recommendedName>
        <fullName evidence="6">Large ribosomal subunit protein uL1m</fullName>
    </recommendedName>
</protein>
<dbReference type="GO" id="GO:0006412">
    <property type="term" value="P:translation"/>
    <property type="evidence" value="ECO:0007669"/>
    <property type="project" value="InterPro"/>
</dbReference>
<dbReference type="GO" id="GO:0015934">
    <property type="term" value="C:large ribosomal subunit"/>
    <property type="evidence" value="ECO:0007669"/>
    <property type="project" value="InterPro"/>
</dbReference>
<proteinExistence type="inferred from homology"/>
<feature type="region of interest" description="Disordered" evidence="7">
    <location>
        <begin position="330"/>
        <end position="350"/>
    </location>
</feature>
<evidence type="ECO:0000256" key="2">
    <source>
        <dbReference type="ARBA" id="ARBA00010531"/>
    </source>
</evidence>
<dbReference type="Proteomes" id="UP000594454">
    <property type="component" value="Chromosome 3"/>
</dbReference>
<evidence type="ECO:0000313" key="8">
    <source>
        <dbReference type="EMBL" id="CAD7083850.1"/>
    </source>
</evidence>
<evidence type="ECO:0000256" key="5">
    <source>
        <dbReference type="ARBA" id="ARBA00023274"/>
    </source>
</evidence>
<evidence type="ECO:0000256" key="1">
    <source>
        <dbReference type="ARBA" id="ARBA00004173"/>
    </source>
</evidence>
<comment type="similarity">
    <text evidence="2">Belongs to the universal ribosomal protein uL1 family.</text>
</comment>
<dbReference type="Gene3D" id="3.40.50.790">
    <property type="match status" value="1"/>
</dbReference>
<reference evidence="8 9" key="1">
    <citation type="submission" date="2020-11" db="EMBL/GenBank/DDBJ databases">
        <authorList>
            <person name="Wallbank WR R."/>
            <person name="Pardo Diaz C."/>
            <person name="Kozak K."/>
            <person name="Martin S."/>
            <person name="Jiggins C."/>
            <person name="Moest M."/>
            <person name="Warren A I."/>
            <person name="Generalovic N T."/>
            <person name="Byers J.R.P. K."/>
            <person name="Montejo-Kovacevich G."/>
            <person name="Yen C E."/>
        </authorList>
    </citation>
    <scope>NUCLEOTIDE SEQUENCE [LARGE SCALE GENOMIC DNA]</scope>
</reference>
<dbReference type="Pfam" id="PF00687">
    <property type="entry name" value="Ribosomal_L1"/>
    <property type="match status" value="1"/>
</dbReference>
<dbReference type="NCBIfam" id="TIGR01170">
    <property type="entry name" value="rplA_mito"/>
    <property type="match status" value="1"/>
</dbReference>
<gene>
    <name evidence="8" type="ORF">HERILL_LOCUS6779</name>
</gene>
<dbReference type="GO" id="GO:0003723">
    <property type="term" value="F:RNA binding"/>
    <property type="evidence" value="ECO:0007669"/>
    <property type="project" value="InterPro"/>
</dbReference>
<dbReference type="GO" id="GO:0003735">
    <property type="term" value="F:structural constituent of ribosome"/>
    <property type="evidence" value="ECO:0007669"/>
    <property type="project" value="InterPro"/>
</dbReference>
<keyword evidence="3" id="KW-0689">Ribosomal protein</keyword>
<evidence type="ECO:0000256" key="6">
    <source>
        <dbReference type="ARBA" id="ARBA00035212"/>
    </source>
</evidence>
<evidence type="ECO:0000256" key="3">
    <source>
        <dbReference type="ARBA" id="ARBA00022980"/>
    </source>
</evidence>
<dbReference type="OrthoDB" id="1747252at2759"/>
<dbReference type="PANTHER" id="PTHR36427">
    <property type="entry name" value="54S RIBOSOMAL PROTEIN L1, MITOCHONDRIAL"/>
    <property type="match status" value="1"/>
</dbReference>
<dbReference type="FunFam" id="3.40.50.790:FF:000008">
    <property type="entry name" value="50S ribosomal protein L1"/>
    <property type="match status" value="1"/>
</dbReference>
<dbReference type="InterPro" id="IPR028364">
    <property type="entry name" value="Ribosomal_uL1/biogenesis"/>
</dbReference>
<accession>A0A7R8YTN9</accession>
<dbReference type="Gene3D" id="3.30.190.20">
    <property type="match status" value="1"/>
</dbReference>
<dbReference type="OMA" id="NVGTLDM"/>
<keyword evidence="5" id="KW-0687">Ribonucleoprotein</keyword>
<evidence type="ECO:0000256" key="4">
    <source>
        <dbReference type="ARBA" id="ARBA00023128"/>
    </source>
</evidence>
<dbReference type="SUPFAM" id="SSF56808">
    <property type="entry name" value="Ribosomal protein L1"/>
    <property type="match status" value="1"/>
</dbReference>
<dbReference type="PANTHER" id="PTHR36427:SF3">
    <property type="entry name" value="LARGE RIBOSOMAL SUBUNIT PROTEIN UL1M"/>
    <property type="match status" value="1"/>
</dbReference>
<dbReference type="InParanoid" id="A0A7R8YTN9"/>
<keyword evidence="9" id="KW-1185">Reference proteome</keyword>
<name>A0A7R8YTN9_HERIL</name>
<dbReference type="InterPro" id="IPR023674">
    <property type="entry name" value="Ribosomal_uL1-like"/>
</dbReference>
<sequence length="350" mass="39881">MLPAISSLRTVITRPNYGASVRLLHLSAVTDAARKGTREKARKKKVKVEVQKVGFIPHNLRDKKIVVSRVNKHVDDSWKQIPTDNCYVGRYYRWKVYSIAEAIESHRETHHPTMYDVPDANIYAHVELNMQAEKSTRFVDNFNRMAMIPYKFDHGEQRQILVFSKDNEHYPEARAAGGTLVGGVELIKDIQNGDLLLTDYQYVIAHTNILPDLVVLRGLMRKKFPNPKSGTLGTNLKEMIEKFSNGVSYSAVKDEHQKDFGLINACFGTLDMDKKHLEENLIALLKDIDSVRPKREGKFITRVLLKSPPSKEQFKIDPFLHIAEEVSNKASKKSAAKNEEQLEEQEAAVN</sequence>
<dbReference type="AlphaFoldDB" id="A0A7R8YTN9"/>
<dbReference type="CDD" id="cd00403">
    <property type="entry name" value="Ribosomal_L1"/>
    <property type="match status" value="1"/>
</dbReference>
<dbReference type="InterPro" id="IPR005879">
    <property type="entry name" value="Ribosomal_uL1_mit"/>
</dbReference>
<evidence type="ECO:0000313" key="9">
    <source>
        <dbReference type="Proteomes" id="UP000594454"/>
    </source>
</evidence>
<feature type="compositionally biased region" description="Acidic residues" evidence="7">
    <location>
        <begin position="341"/>
        <end position="350"/>
    </location>
</feature>
<comment type="subcellular location">
    <subcellularLocation>
        <location evidence="1">Mitochondrion</location>
    </subcellularLocation>
</comment>
<dbReference type="InterPro" id="IPR016095">
    <property type="entry name" value="Ribosomal_uL1_3-a/b-sand"/>
</dbReference>
<organism evidence="8 9">
    <name type="scientific">Hermetia illucens</name>
    <name type="common">Black soldier fly</name>
    <dbReference type="NCBI Taxonomy" id="343691"/>
    <lineage>
        <taxon>Eukaryota</taxon>
        <taxon>Metazoa</taxon>
        <taxon>Ecdysozoa</taxon>
        <taxon>Arthropoda</taxon>
        <taxon>Hexapoda</taxon>
        <taxon>Insecta</taxon>
        <taxon>Pterygota</taxon>
        <taxon>Neoptera</taxon>
        <taxon>Endopterygota</taxon>
        <taxon>Diptera</taxon>
        <taxon>Brachycera</taxon>
        <taxon>Stratiomyomorpha</taxon>
        <taxon>Stratiomyidae</taxon>
        <taxon>Hermetiinae</taxon>
        <taxon>Hermetia</taxon>
    </lineage>
</organism>
<dbReference type="EMBL" id="LR899011">
    <property type="protein sequence ID" value="CAD7083850.1"/>
    <property type="molecule type" value="Genomic_DNA"/>
</dbReference>